<dbReference type="GO" id="GO:0004069">
    <property type="term" value="F:L-aspartate:2-oxoglutarate aminotransferase activity"/>
    <property type="evidence" value="ECO:0007669"/>
    <property type="project" value="UniProtKB-EC"/>
</dbReference>
<sequence length="425" mass="46291">MTVFAGYPPAVPDPILNLNALFAADSNPKKVNLGVGAYRDETGKPWILPSVREAEKVISADLTTFNKEYPPMAGFPKFLEAAQRLMFGADSPVLQQGRVASCQAISGSGSLYIGFQLIHHWLKSADVYLPAPTWPNHYSLFNNVFGDSGRKYKEYPYLRAGSLEIDLEGALQVITKAPRGSVFLFHACAHNPSGIDYTVAQWDKIRDAIKAHGHVVFFDSAYQGFATGSFEDDARAVRDFVAAGVDVLVAQSFSKNFGLYGERVGCIHVVHGGAGSEAENKQLSAALTSGLASLVRATWSLSAIHGAYIVQTIVHDPHLLKMFYADVATMSGRIRTMRQRLHAALSERRVPGPGPSGGWDHLVSAIGMFTYTGLAPEHVDYLREKWSIYMVKSGGRMSMCGLTDANIDYVAEAIADAIAKFPLKK</sequence>
<dbReference type="Pfam" id="PF00155">
    <property type="entry name" value="Aminotran_1_2"/>
    <property type="match status" value="1"/>
</dbReference>
<comment type="catalytic activity">
    <reaction evidence="7 8">
        <text>L-aspartate + 2-oxoglutarate = oxaloacetate + L-glutamate</text>
        <dbReference type="Rhea" id="RHEA:21824"/>
        <dbReference type="ChEBI" id="CHEBI:16452"/>
        <dbReference type="ChEBI" id="CHEBI:16810"/>
        <dbReference type="ChEBI" id="CHEBI:29985"/>
        <dbReference type="ChEBI" id="CHEBI:29991"/>
        <dbReference type="EC" id="2.6.1.1"/>
    </reaction>
</comment>
<proteinExistence type="inferred from homology"/>
<keyword evidence="11" id="KW-1185">Reference proteome</keyword>
<dbReference type="EC" id="2.6.1.1" evidence="8"/>
<accession>A0A4Z1T3G2</accession>
<evidence type="ECO:0000256" key="8">
    <source>
        <dbReference type="RuleBase" id="RU000480"/>
    </source>
</evidence>
<dbReference type="GO" id="GO:0006520">
    <property type="term" value="P:amino acid metabolic process"/>
    <property type="evidence" value="ECO:0007669"/>
    <property type="project" value="InterPro"/>
</dbReference>
<evidence type="ECO:0000256" key="1">
    <source>
        <dbReference type="ARBA" id="ARBA00001933"/>
    </source>
</evidence>
<dbReference type="OrthoDB" id="6752799at2759"/>
<dbReference type="GO" id="GO:0005739">
    <property type="term" value="C:mitochondrion"/>
    <property type="evidence" value="ECO:0007669"/>
    <property type="project" value="TreeGrafter"/>
</dbReference>
<dbReference type="EMBL" id="VDLU01000002">
    <property type="protein sequence ID" value="TNJ28493.1"/>
    <property type="molecule type" value="Genomic_DNA"/>
</dbReference>
<dbReference type="GO" id="GO:0030170">
    <property type="term" value="F:pyridoxal phosphate binding"/>
    <property type="evidence" value="ECO:0007669"/>
    <property type="project" value="InterPro"/>
</dbReference>
<name>A0A4Z1T3G2_GIAMU</name>
<evidence type="ECO:0000313" key="10">
    <source>
        <dbReference type="EMBL" id="TNJ28493.1"/>
    </source>
</evidence>
<dbReference type="PRINTS" id="PR00799">
    <property type="entry name" value="TRANSAMINASE"/>
</dbReference>
<dbReference type="InterPro" id="IPR004838">
    <property type="entry name" value="NHTrfase_class1_PyrdxlP-BS"/>
</dbReference>
<keyword evidence="4 8" id="KW-0032">Aminotransferase</keyword>
<comment type="caution">
    <text evidence="10">The sequence shown here is derived from an EMBL/GenBank/DDBJ whole genome shotgun (WGS) entry which is preliminary data.</text>
</comment>
<evidence type="ECO:0000256" key="3">
    <source>
        <dbReference type="ARBA" id="ARBA00011738"/>
    </source>
</evidence>
<evidence type="ECO:0000256" key="2">
    <source>
        <dbReference type="ARBA" id="ARBA00007441"/>
    </source>
</evidence>
<dbReference type="CDD" id="cd00609">
    <property type="entry name" value="AAT_like"/>
    <property type="match status" value="1"/>
</dbReference>
<evidence type="ECO:0000256" key="4">
    <source>
        <dbReference type="ARBA" id="ARBA00022576"/>
    </source>
</evidence>
<dbReference type="NCBIfam" id="NF006719">
    <property type="entry name" value="PRK09257.1"/>
    <property type="match status" value="1"/>
</dbReference>
<dbReference type="PANTHER" id="PTHR11879">
    <property type="entry name" value="ASPARTATE AMINOTRANSFERASE"/>
    <property type="match status" value="1"/>
</dbReference>
<dbReference type="InterPro" id="IPR015422">
    <property type="entry name" value="PyrdxlP-dep_Trfase_small"/>
</dbReference>
<protein>
    <recommendedName>
        <fullName evidence="8">Aspartate aminotransferase</fullName>
        <ecNumber evidence="8">2.6.1.1</ecNumber>
    </recommendedName>
</protein>
<evidence type="ECO:0000256" key="5">
    <source>
        <dbReference type="ARBA" id="ARBA00022679"/>
    </source>
</evidence>
<dbReference type="VEuPathDB" id="GiardiaDB:GMRT_12625"/>
<evidence type="ECO:0000256" key="6">
    <source>
        <dbReference type="ARBA" id="ARBA00022898"/>
    </source>
</evidence>
<evidence type="ECO:0000259" key="9">
    <source>
        <dbReference type="Pfam" id="PF00155"/>
    </source>
</evidence>
<gene>
    <name evidence="10" type="ORF">GMRT_12625</name>
</gene>
<comment type="subunit">
    <text evidence="3 8">Homodimer.</text>
</comment>
<dbReference type="InterPro" id="IPR015424">
    <property type="entry name" value="PyrdxlP-dep_Trfase"/>
</dbReference>
<dbReference type="SUPFAM" id="SSF53383">
    <property type="entry name" value="PLP-dependent transferases"/>
    <property type="match status" value="1"/>
</dbReference>
<dbReference type="AlphaFoldDB" id="A0A4Z1T3G2"/>
<comment type="similarity">
    <text evidence="2">Belongs to the class-I pyridoxal-phosphate-dependent aminotransferase family.</text>
</comment>
<dbReference type="PROSITE" id="PS00105">
    <property type="entry name" value="AA_TRANSFER_CLASS_1"/>
    <property type="match status" value="1"/>
</dbReference>
<dbReference type="PANTHER" id="PTHR11879:SF22">
    <property type="entry name" value="ASPARTATE AMINOTRANSFERASE, MITOCHONDRIAL"/>
    <property type="match status" value="1"/>
</dbReference>
<dbReference type="InterPro" id="IPR000796">
    <property type="entry name" value="Asp_trans"/>
</dbReference>
<evidence type="ECO:0000256" key="7">
    <source>
        <dbReference type="ARBA" id="ARBA00049185"/>
    </source>
</evidence>
<comment type="cofactor">
    <cofactor evidence="1">
        <name>pyridoxal 5'-phosphate</name>
        <dbReference type="ChEBI" id="CHEBI:597326"/>
    </cofactor>
</comment>
<dbReference type="InterPro" id="IPR015421">
    <property type="entry name" value="PyrdxlP-dep_Trfase_major"/>
</dbReference>
<dbReference type="Proteomes" id="UP000315496">
    <property type="component" value="Chromosome 2"/>
</dbReference>
<keyword evidence="5 8" id="KW-0808">Transferase</keyword>
<dbReference type="Gene3D" id="3.40.640.10">
    <property type="entry name" value="Type I PLP-dependent aspartate aminotransferase-like (Major domain)"/>
    <property type="match status" value="1"/>
</dbReference>
<keyword evidence="6" id="KW-0663">Pyridoxal phosphate</keyword>
<comment type="miscellaneous">
    <text evidence="8">In eukaryotes there are cytoplasmic, mitochondrial and chloroplastic isozymes.</text>
</comment>
<feature type="domain" description="Aminotransferase class I/classII large" evidence="9">
    <location>
        <begin position="29"/>
        <end position="414"/>
    </location>
</feature>
<reference evidence="10 11" key="1">
    <citation type="submission" date="2019-05" db="EMBL/GenBank/DDBJ databases">
        <title>The compact genome of Giardia muris reveals important steps in the evolution of intestinal protozoan parasites.</title>
        <authorList>
            <person name="Xu F."/>
            <person name="Jimenez-Gonzalez A."/>
            <person name="Einarsson E."/>
            <person name="Astvaldsson A."/>
            <person name="Peirasmaki D."/>
            <person name="Eckmann L."/>
            <person name="Andersson J.O."/>
            <person name="Svard S.G."/>
            <person name="Jerlstrom-Hultqvist J."/>
        </authorList>
    </citation>
    <scope>NUCLEOTIDE SEQUENCE [LARGE SCALE GENOMIC DNA]</scope>
    <source>
        <strain evidence="10 11">Roberts-Thomson</strain>
    </source>
</reference>
<evidence type="ECO:0000313" key="11">
    <source>
        <dbReference type="Proteomes" id="UP000315496"/>
    </source>
</evidence>
<dbReference type="InterPro" id="IPR004839">
    <property type="entry name" value="Aminotransferase_I/II_large"/>
</dbReference>
<dbReference type="Gene3D" id="3.90.1150.10">
    <property type="entry name" value="Aspartate Aminotransferase, domain 1"/>
    <property type="match status" value="1"/>
</dbReference>
<organism evidence="10 11">
    <name type="scientific">Giardia muris</name>
    <dbReference type="NCBI Taxonomy" id="5742"/>
    <lineage>
        <taxon>Eukaryota</taxon>
        <taxon>Metamonada</taxon>
        <taxon>Diplomonadida</taxon>
        <taxon>Hexamitidae</taxon>
        <taxon>Giardiinae</taxon>
        <taxon>Giardia</taxon>
    </lineage>
</organism>